<dbReference type="Pfam" id="PF13362">
    <property type="entry name" value="Toprim_3"/>
    <property type="match status" value="1"/>
</dbReference>
<organism evidence="2">
    <name type="scientific">marine metagenome</name>
    <dbReference type="NCBI Taxonomy" id="408172"/>
    <lineage>
        <taxon>unclassified sequences</taxon>
        <taxon>metagenomes</taxon>
        <taxon>ecological metagenomes</taxon>
    </lineage>
</organism>
<dbReference type="InterPro" id="IPR006171">
    <property type="entry name" value="TOPRIM_dom"/>
</dbReference>
<name>A0A382FE24_9ZZZZ</name>
<dbReference type="InterPro" id="IPR034154">
    <property type="entry name" value="TOPRIM_DnaG/twinkle"/>
</dbReference>
<dbReference type="PROSITE" id="PS50880">
    <property type="entry name" value="TOPRIM"/>
    <property type="match status" value="1"/>
</dbReference>
<dbReference type="EMBL" id="UINC01049488">
    <property type="protein sequence ID" value="SVB61336.1"/>
    <property type="molecule type" value="Genomic_DNA"/>
</dbReference>
<proteinExistence type="predicted"/>
<sequence>MLKYEKAGSRAKEIWDQSTQATDDHPYLLSKKVQNHGLKLSEGKLVVPLYDENSVLQSLQFISHTGEKKFLGGGRTKGCYYPLGGIPEKTLYVVEGFATAATIQETVGGSVAIAFNANNLKPVAISLREKFPKIEIVICADDDHKTEGNPGITKAVEAAKASRSKIAVPEFDENRRDKDTDFNDLYHNGGSETVLGCIDNAFEPENLESVLATNKLRKVIEIVRDGDLGAYLENEVLPAWRLLKQADRAQFERLRAELRGIRGVRVGALDEVLQEGAGDEAENRHVADRLVDLVNTNTELFHDSSDNCYATFTHKEHRECWKIESSGFRNWLSYLYFIETHGAPSETALKAAFGTLLGQAKYEGAVKPVFRRVAKDGEALWIDLCDEEWKAIKVLPGSWEVVEDPPVMFVRSPTMTPLTIPSEKGDIDPLWSLINIPDEDRILLLCWILECYRVGTPYVVLELVGEQGSAKSKTQDVLRDFVDPNQVNLRAKPKSREALFVGAENSHLVSYENLSHLQPELQDAFCTL</sequence>
<evidence type="ECO:0000313" key="2">
    <source>
        <dbReference type="EMBL" id="SVB61336.1"/>
    </source>
</evidence>
<dbReference type="CDD" id="cd01029">
    <property type="entry name" value="TOPRIM_primases"/>
    <property type="match status" value="1"/>
</dbReference>
<protein>
    <recommendedName>
        <fullName evidence="1">Toprim domain-containing protein</fullName>
    </recommendedName>
</protein>
<reference evidence="2" key="1">
    <citation type="submission" date="2018-05" db="EMBL/GenBank/DDBJ databases">
        <authorList>
            <person name="Lanie J.A."/>
            <person name="Ng W.-L."/>
            <person name="Kazmierczak K.M."/>
            <person name="Andrzejewski T.M."/>
            <person name="Davidsen T.M."/>
            <person name="Wayne K.J."/>
            <person name="Tettelin H."/>
            <person name="Glass J.I."/>
            <person name="Rusch D."/>
            <person name="Podicherti R."/>
            <person name="Tsui H.-C.T."/>
            <person name="Winkler M.E."/>
        </authorList>
    </citation>
    <scope>NUCLEOTIDE SEQUENCE</scope>
</reference>
<feature type="domain" description="Toprim" evidence="1">
    <location>
        <begin position="89"/>
        <end position="183"/>
    </location>
</feature>
<dbReference type="AlphaFoldDB" id="A0A382FE24"/>
<dbReference type="SMART" id="SM00493">
    <property type="entry name" value="TOPRIM"/>
    <property type="match status" value="1"/>
</dbReference>
<feature type="non-terminal residue" evidence="2">
    <location>
        <position position="528"/>
    </location>
</feature>
<gene>
    <name evidence="2" type="ORF">METZ01_LOCUS214190</name>
</gene>
<accession>A0A382FE24</accession>
<evidence type="ECO:0000259" key="1">
    <source>
        <dbReference type="PROSITE" id="PS50880"/>
    </source>
</evidence>